<evidence type="ECO:0000313" key="3">
    <source>
        <dbReference type="Proteomes" id="UP000600918"/>
    </source>
</evidence>
<gene>
    <name evidence="2" type="ORF">H0235_005113</name>
</gene>
<evidence type="ECO:0000313" key="2">
    <source>
        <dbReference type="EMBL" id="KAF7432189.1"/>
    </source>
</evidence>
<feature type="region of interest" description="Disordered" evidence="1">
    <location>
        <begin position="1"/>
        <end position="21"/>
    </location>
</feature>
<evidence type="ECO:0000256" key="1">
    <source>
        <dbReference type="SAM" id="MobiDB-lite"/>
    </source>
</evidence>
<accession>A0A834P8Q8</accession>
<organism evidence="2 3">
    <name type="scientific">Vespula pensylvanica</name>
    <name type="common">Western yellow jacket</name>
    <name type="synonym">Wasp</name>
    <dbReference type="NCBI Taxonomy" id="30213"/>
    <lineage>
        <taxon>Eukaryota</taxon>
        <taxon>Metazoa</taxon>
        <taxon>Ecdysozoa</taxon>
        <taxon>Arthropoda</taxon>
        <taxon>Hexapoda</taxon>
        <taxon>Insecta</taxon>
        <taxon>Pterygota</taxon>
        <taxon>Neoptera</taxon>
        <taxon>Endopterygota</taxon>
        <taxon>Hymenoptera</taxon>
        <taxon>Apocrita</taxon>
        <taxon>Aculeata</taxon>
        <taxon>Vespoidea</taxon>
        <taxon>Vespidae</taxon>
        <taxon>Vespinae</taxon>
        <taxon>Vespula</taxon>
    </lineage>
</organism>
<dbReference type="AlphaFoldDB" id="A0A834P8Q8"/>
<keyword evidence="3" id="KW-1185">Reference proteome</keyword>
<comment type="caution">
    <text evidence="2">The sequence shown here is derived from an EMBL/GenBank/DDBJ whole genome shotgun (WGS) entry which is preliminary data.</text>
</comment>
<reference evidence="2" key="1">
    <citation type="journal article" date="2020" name="G3 (Bethesda)">
        <title>High-Quality Assemblies for Three Invasive Social Wasps from the &lt;i&gt;Vespula&lt;/i&gt; Genus.</title>
        <authorList>
            <person name="Harrop T.W.R."/>
            <person name="Guhlin J."/>
            <person name="McLaughlin G.M."/>
            <person name="Permina E."/>
            <person name="Stockwell P."/>
            <person name="Gilligan J."/>
            <person name="Le Lec M.F."/>
            <person name="Gruber M.A.M."/>
            <person name="Quinn O."/>
            <person name="Lovegrove M."/>
            <person name="Duncan E.J."/>
            <person name="Remnant E.J."/>
            <person name="Van Eeckhoven J."/>
            <person name="Graham B."/>
            <person name="Knapp R.A."/>
            <person name="Langford K.W."/>
            <person name="Kronenberg Z."/>
            <person name="Press M.O."/>
            <person name="Eacker S.M."/>
            <person name="Wilson-Rankin E.E."/>
            <person name="Purcell J."/>
            <person name="Lester P.J."/>
            <person name="Dearden P.K."/>
        </authorList>
    </citation>
    <scope>NUCLEOTIDE SEQUENCE</scope>
    <source>
        <strain evidence="2">Volc-1</strain>
    </source>
</reference>
<proteinExistence type="predicted"/>
<name>A0A834P8Q8_VESPE</name>
<dbReference type="Proteomes" id="UP000600918">
    <property type="component" value="Unassembled WGS sequence"/>
</dbReference>
<dbReference type="EMBL" id="JACSDY010000003">
    <property type="protein sequence ID" value="KAF7432189.1"/>
    <property type="molecule type" value="Genomic_DNA"/>
</dbReference>
<sequence length="103" mass="11539">MEQRCYKSGGEEQEGFSKESRESLLSVQATRFDGGILNPKTISHECHTVALHNLPILDHVEPQEISASKDIYSLACAFHRPSSIMDRQAARQSANIFDTSEPY</sequence>
<protein>
    <submittedName>
        <fullName evidence="2">Uncharacterized protein</fullName>
    </submittedName>
</protein>